<evidence type="ECO:0000313" key="4">
    <source>
        <dbReference type="EMBL" id="ABQ67032.1"/>
    </source>
</evidence>
<dbReference type="Proteomes" id="UP000001989">
    <property type="component" value="Chromosome"/>
</dbReference>
<dbReference type="Gene3D" id="3.30.9.10">
    <property type="entry name" value="D-Amino Acid Oxidase, subunit A, domain 2"/>
    <property type="match status" value="1"/>
</dbReference>
<dbReference type="KEGG" id="swi:Swit_0665"/>
<dbReference type="PANTHER" id="PTHR13847">
    <property type="entry name" value="SARCOSINE DEHYDROGENASE-RELATED"/>
    <property type="match status" value="1"/>
</dbReference>
<accession>A0A9J9H8T5</accession>
<gene>
    <name evidence="4" type="ordered locus">Swit_0665</name>
</gene>
<name>A0A9J9H8T5_RHIWR</name>
<evidence type="ECO:0000313" key="5">
    <source>
        <dbReference type="Proteomes" id="UP000001989"/>
    </source>
</evidence>
<evidence type="ECO:0000256" key="1">
    <source>
        <dbReference type="ARBA" id="ARBA00023002"/>
    </source>
</evidence>
<dbReference type="GO" id="GO:0016491">
    <property type="term" value="F:oxidoreductase activity"/>
    <property type="evidence" value="ECO:0007669"/>
    <property type="project" value="UniProtKB-KW"/>
</dbReference>
<dbReference type="AlphaFoldDB" id="A0A9J9H8T5"/>
<reference evidence="4 5" key="1">
    <citation type="journal article" date="2010" name="J. Bacteriol.">
        <title>Genome sequence of the dioxin-mineralizing bacterium Sphingomonas wittichii RW1.</title>
        <authorList>
            <person name="Miller T.R."/>
            <person name="Delcher A.L."/>
            <person name="Salzberg S.L."/>
            <person name="Saunders E."/>
            <person name="Detter J.C."/>
            <person name="Halden R.U."/>
        </authorList>
    </citation>
    <scope>NUCLEOTIDE SEQUENCE [LARGE SCALE GENOMIC DNA]</scope>
    <source>
        <strain evidence="5">DSM 6014 / CCUG 31198 / JCM 15750 / NBRC 105917 / EY 4224 / RW1</strain>
    </source>
</reference>
<keyword evidence="5" id="KW-1185">Reference proteome</keyword>
<proteinExistence type="predicted"/>
<keyword evidence="1" id="KW-0560">Oxidoreductase</keyword>
<protein>
    <submittedName>
        <fullName evidence="4">FAD dependent oxidoreductase</fullName>
    </submittedName>
</protein>
<dbReference type="GO" id="GO:0005737">
    <property type="term" value="C:cytoplasm"/>
    <property type="evidence" value="ECO:0007669"/>
    <property type="project" value="TreeGrafter"/>
</dbReference>
<sequence length="436" mass="45567">MLTKKQTGGDTSNLPTLWQQTASPSPKTTPLGGDSSTDIAIIGGGLSGLSAALHLSEAAIPSLLLEAGRIGDGASGANTGWWVPGLALLDAATLDARLGPERADALRVELAASARSIPELVRRHRVMCDLSTRGVLYAASTPKTLAKISREAERWAAAGSAIDVVGQAAMPGHLATDHYIGGVLYADGGTLNPLAFCNGLAAAAIAQGALIHTCSPAIGIARERDGWRVDTARGSVRARAVLLATGASPQSPWPAARNARYRLKIAMVASAPFADHGRSILPSGVPFTDMDSFDTLGGAFDPAGRLVMSILPGTSTRPRPADLAAPYWRKFRQIFPQAPADPGWEFGWFGHEAVPPGRMASIHEPEPGLFVLQGYAGNGINQAIHFGRAIARSMASGDRDAIEIGLTPLRPARGATIASALANRLLLPLARTLVYR</sequence>
<dbReference type="SUPFAM" id="SSF51905">
    <property type="entry name" value="FAD/NAD(P)-binding domain"/>
    <property type="match status" value="1"/>
</dbReference>
<dbReference type="InterPro" id="IPR036188">
    <property type="entry name" value="FAD/NAD-bd_sf"/>
</dbReference>
<dbReference type="PANTHER" id="PTHR13847:SF281">
    <property type="entry name" value="FAD DEPENDENT OXIDOREDUCTASE DOMAIN-CONTAINING PROTEIN"/>
    <property type="match status" value="1"/>
</dbReference>
<evidence type="ECO:0000256" key="2">
    <source>
        <dbReference type="SAM" id="MobiDB-lite"/>
    </source>
</evidence>
<evidence type="ECO:0000259" key="3">
    <source>
        <dbReference type="Pfam" id="PF01266"/>
    </source>
</evidence>
<dbReference type="Pfam" id="PF01266">
    <property type="entry name" value="DAO"/>
    <property type="match status" value="1"/>
</dbReference>
<feature type="domain" description="FAD dependent oxidoreductase" evidence="3">
    <location>
        <begin position="38"/>
        <end position="392"/>
    </location>
</feature>
<dbReference type="EMBL" id="CP000699">
    <property type="protein sequence ID" value="ABQ67032.1"/>
    <property type="molecule type" value="Genomic_DNA"/>
</dbReference>
<feature type="region of interest" description="Disordered" evidence="2">
    <location>
        <begin position="1"/>
        <end position="34"/>
    </location>
</feature>
<dbReference type="InterPro" id="IPR006076">
    <property type="entry name" value="FAD-dep_OxRdtase"/>
</dbReference>
<dbReference type="Gene3D" id="3.50.50.60">
    <property type="entry name" value="FAD/NAD(P)-binding domain"/>
    <property type="match status" value="1"/>
</dbReference>
<organism evidence="4 5">
    <name type="scientific">Rhizorhabdus wittichii (strain DSM 6014 / CCUG 31198 / JCM 15750 / NBRC 105917 / EY 4224 / RW1)</name>
    <name type="common">Sphingomonas wittichii</name>
    <dbReference type="NCBI Taxonomy" id="392499"/>
    <lineage>
        <taxon>Bacteria</taxon>
        <taxon>Pseudomonadati</taxon>
        <taxon>Pseudomonadota</taxon>
        <taxon>Alphaproteobacteria</taxon>
        <taxon>Sphingomonadales</taxon>
        <taxon>Sphingomonadaceae</taxon>
        <taxon>Rhizorhabdus</taxon>
    </lineage>
</organism>